<protein>
    <submittedName>
        <fullName evidence="1">Uncharacterized protein</fullName>
    </submittedName>
</protein>
<sequence>MVINGPIPVRLSLHGFPTLVIVRKVHLFATSKQHVCPAIEKFERILNLPFLFLRSLNKDIAVISIQTQKNKAA</sequence>
<dbReference type="EMBL" id="CP157947">
    <property type="protein sequence ID" value="XBS71368.1"/>
    <property type="molecule type" value="Genomic_DNA"/>
</dbReference>
<reference evidence="1" key="1">
    <citation type="submission" date="2024-06" db="EMBL/GenBank/DDBJ databases">
        <authorList>
            <person name="Coelho C."/>
            <person name="Bento M."/>
            <person name="Garcia E."/>
            <person name="Camelo A."/>
            <person name="Brandao I."/>
            <person name="Espirito Santo C."/>
            <person name="Trovao J."/>
            <person name="Verissimo A."/>
            <person name="Costa J."/>
            <person name="Tiago I."/>
        </authorList>
    </citation>
    <scope>NUCLEOTIDE SEQUENCE</scope>
    <source>
        <strain evidence="1">KWT182</strain>
    </source>
</reference>
<accession>A0AAU7QEL8</accession>
<dbReference type="AlphaFoldDB" id="A0AAU7QEL8"/>
<proteinExistence type="predicted"/>
<gene>
    <name evidence="1" type="ORF">ABK905_10760</name>
</gene>
<organism evidence="1">
    <name type="scientific">Acerihabitans sp. KWT182</name>
    <dbReference type="NCBI Taxonomy" id="3157919"/>
    <lineage>
        <taxon>Bacteria</taxon>
        <taxon>Pseudomonadati</taxon>
        <taxon>Pseudomonadota</taxon>
        <taxon>Gammaproteobacteria</taxon>
        <taxon>Enterobacterales</taxon>
        <taxon>Pectobacteriaceae</taxon>
        <taxon>Acerihabitans</taxon>
    </lineage>
</organism>
<evidence type="ECO:0000313" key="1">
    <source>
        <dbReference type="EMBL" id="XBS71368.1"/>
    </source>
</evidence>
<name>A0AAU7QEL8_9GAMM</name>